<feature type="region of interest" description="Disordered" evidence="8">
    <location>
        <begin position="528"/>
        <end position="556"/>
    </location>
</feature>
<evidence type="ECO:0000256" key="3">
    <source>
        <dbReference type="ARBA" id="ARBA00022519"/>
    </source>
</evidence>
<dbReference type="AlphaFoldDB" id="A0A7W4UPT7"/>
<reference evidence="12 13" key="1">
    <citation type="submission" date="2020-08" db="EMBL/GenBank/DDBJ databases">
        <title>Sequencing the genomes of 1000 actinobacteria strains.</title>
        <authorList>
            <person name="Klenk H.-P."/>
        </authorList>
    </citation>
    <scope>NUCLEOTIDE SEQUENCE [LARGE SCALE GENOMIC DNA]</scope>
    <source>
        <strain evidence="12 13">DSM 20419</strain>
    </source>
</reference>
<evidence type="ECO:0000259" key="10">
    <source>
        <dbReference type="Pfam" id="PF06738"/>
    </source>
</evidence>
<name>A0A7W4UPT7_9MICO</name>
<comment type="caution">
    <text evidence="12">The sequence shown here is derived from an EMBL/GenBank/DDBJ whole genome shotgun (WGS) entry which is preliminary data.</text>
</comment>
<evidence type="ECO:0000256" key="8">
    <source>
        <dbReference type="SAM" id="MobiDB-lite"/>
    </source>
</evidence>
<dbReference type="PANTHER" id="PTHR34390:SF1">
    <property type="entry name" value="SUCCINATE TRANSPORTER SUBUNIT YJJB-RELATED"/>
    <property type="match status" value="1"/>
</dbReference>
<keyword evidence="3" id="KW-0997">Cell inner membrane</keyword>
<accession>A0A7W4UPT7</accession>
<feature type="transmembrane region" description="Helical" evidence="9">
    <location>
        <begin position="219"/>
        <end position="243"/>
    </location>
</feature>
<dbReference type="GO" id="GO:0005886">
    <property type="term" value="C:plasma membrane"/>
    <property type="evidence" value="ECO:0007669"/>
    <property type="project" value="UniProtKB-SubCell"/>
</dbReference>
<dbReference type="Pfam" id="PF06738">
    <property type="entry name" value="ThrE"/>
    <property type="match status" value="1"/>
</dbReference>
<feature type="transmembrane region" description="Helical" evidence="9">
    <location>
        <begin position="352"/>
        <end position="371"/>
    </location>
</feature>
<evidence type="ECO:0000259" key="11">
    <source>
        <dbReference type="Pfam" id="PF12821"/>
    </source>
</evidence>
<dbReference type="GO" id="GO:0015744">
    <property type="term" value="P:succinate transport"/>
    <property type="evidence" value="ECO:0007669"/>
    <property type="project" value="TreeGrafter"/>
</dbReference>
<feature type="transmembrane region" description="Helical" evidence="9">
    <location>
        <begin position="377"/>
        <end position="396"/>
    </location>
</feature>
<dbReference type="EMBL" id="JACHWJ010000003">
    <property type="protein sequence ID" value="MBB2958331.1"/>
    <property type="molecule type" value="Genomic_DNA"/>
</dbReference>
<gene>
    <name evidence="12" type="ORF">FHX72_002476</name>
</gene>
<feature type="transmembrane region" description="Helical" evidence="9">
    <location>
        <begin position="284"/>
        <end position="306"/>
    </location>
</feature>
<feature type="transmembrane region" description="Helical" evidence="9">
    <location>
        <begin position="174"/>
        <end position="207"/>
    </location>
</feature>
<evidence type="ECO:0000256" key="7">
    <source>
        <dbReference type="ARBA" id="ARBA00034125"/>
    </source>
</evidence>
<evidence type="ECO:0000256" key="4">
    <source>
        <dbReference type="ARBA" id="ARBA00022692"/>
    </source>
</evidence>
<dbReference type="InterPro" id="IPR024528">
    <property type="entry name" value="ThrE_2"/>
</dbReference>
<dbReference type="Pfam" id="PF12821">
    <property type="entry name" value="ThrE_2"/>
    <property type="match status" value="1"/>
</dbReference>
<dbReference type="GO" id="GO:0022857">
    <property type="term" value="F:transmembrane transporter activity"/>
    <property type="evidence" value="ECO:0007669"/>
    <property type="project" value="InterPro"/>
</dbReference>
<evidence type="ECO:0000256" key="9">
    <source>
        <dbReference type="SAM" id="Phobius"/>
    </source>
</evidence>
<evidence type="ECO:0000313" key="12">
    <source>
        <dbReference type="EMBL" id="MBB2958331.1"/>
    </source>
</evidence>
<feature type="domain" description="Threonine/Serine exporter ThrE" evidence="11">
    <location>
        <begin position="331"/>
        <end position="457"/>
    </location>
</feature>
<dbReference type="PANTHER" id="PTHR34390">
    <property type="entry name" value="UPF0442 PROTEIN YJJB-RELATED"/>
    <property type="match status" value="1"/>
</dbReference>
<feature type="transmembrane region" description="Helical" evidence="9">
    <location>
        <begin position="403"/>
        <end position="421"/>
    </location>
</feature>
<feature type="transmembrane region" description="Helical" evidence="9">
    <location>
        <begin position="326"/>
        <end position="345"/>
    </location>
</feature>
<keyword evidence="5 9" id="KW-1133">Transmembrane helix</keyword>
<evidence type="ECO:0000256" key="5">
    <source>
        <dbReference type="ARBA" id="ARBA00022989"/>
    </source>
</evidence>
<keyword evidence="6 9" id="KW-0472">Membrane</keyword>
<dbReference type="RefSeq" id="WP_183625314.1">
    <property type="nucleotide sequence ID" value="NZ_JACHWJ010000003.1"/>
</dbReference>
<comment type="similarity">
    <text evidence="7">Belongs to the ThrE exporter (TC 2.A.79) family.</text>
</comment>
<dbReference type="InterPro" id="IPR050539">
    <property type="entry name" value="ThrE_Dicarb/AminoAcid_Exp"/>
</dbReference>
<evidence type="ECO:0000256" key="2">
    <source>
        <dbReference type="ARBA" id="ARBA00022475"/>
    </source>
</evidence>
<feature type="transmembrane region" description="Helical" evidence="9">
    <location>
        <begin position="441"/>
        <end position="461"/>
    </location>
</feature>
<keyword evidence="4 9" id="KW-0812">Transmembrane</keyword>
<feature type="transmembrane region" description="Helical" evidence="9">
    <location>
        <begin position="249"/>
        <end position="272"/>
    </location>
</feature>
<feature type="domain" description="Threonine/serine exporter-like N-terminal" evidence="10">
    <location>
        <begin position="43"/>
        <end position="308"/>
    </location>
</feature>
<comment type="subcellular location">
    <subcellularLocation>
        <location evidence="1">Cell membrane</location>
        <topology evidence="1">Multi-pass membrane protein</topology>
    </subcellularLocation>
</comment>
<protein>
    <submittedName>
        <fullName evidence="12">Uncharacterized membrane protein YjjP (DUF1212 family)</fullName>
    </submittedName>
</protein>
<keyword evidence="2" id="KW-1003">Cell membrane</keyword>
<keyword evidence="13" id="KW-1185">Reference proteome</keyword>
<proteinExistence type="inferred from homology"/>
<dbReference type="InterPro" id="IPR010619">
    <property type="entry name" value="ThrE-like_N"/>
</dbReference>
<sequence length="556" mass="58398">MRGKNFFDNLARKVGGKTPSTTVGRRAQRALMAERSIREVLELAVRLGETMLALGASATDVTDAIRRTTKAFGVDCQIDLTFTSILVVHDGANDGAGISLLRVVNSRLPDYDRLTRVMELSREIAADPNDIDVAETMDDPAKLEEALNQLESFHQRLDEILVAPQRFRRSIVTLWLALMAGGVGFLLGGGPLVCLLSAATTVVVDLVLRALGRWGLPAFFLQIAGAAIATGVAVGLLAALPVLPDEFAALPPALVVASGLVVLLAGMSFVGAADDAINGFPITAMGRLLEVVLLTLGLIVGIAIVLDVARGLGVDLRLVERSVQPWPSAVQVFGAAIAAAAWALASYATMRTAFVVMIFGGIAYLVYDVLVTAGTEPLVATAVPALIVGLLAESLSRKLHIPATITAVCGTVPLLPGLAIYQGMLDITSSESSDDGVLRLVQAGSIGIGIAGGVTLGRFLARQFRRRRRRRNTTPEPMVMSKRQFRGTATAGPETRALFVIPDEVAVGLETGMLRIVSVDEVVDAAGGSAGTDVKPAPPTNPNVALKRGDLNAPGE</sequence>
<organism evidence="12 13">
    <name type="scientific">Pseudoclavibacter helvolus</name>
    <dbReference type="NCBI Taxonomy" id="255205"/>
    <lineage>
        <taxon>Bacteria</taxon>
        <taxon>Bacillati</taxon>
        <taxon>Actinomycetota</taxon>
        <taxon>Actinomycetes</taxon>
        <taxon>Micrococcales</taxon>
        <taxon>Microbacteriaceae</taxon>
        <taxon>Pseudoclavibacter</taxon>
    </lineage>
</organism>
<evidence type="ECO:0000313" key="13">
    <source>
        <dbReference type="Proteomes" id="UP000545286"/>
    </source>
</evidence>
<dbReference type="Proteomes" id="UP000545286">
    <property type="component" value="Unassembled WGS sequence"/>
</dbReference>
<evidence type="ECO:0000256" key="6">
    <source>
        <dbReference type="ARBA" id="ARBA00023136"/>
    </source>
</evidence>
<evidence type="ECO:0000256" key="1">
    <source>
        <dbReference type="ARBA" id="ARBA00004651"/>
    </source>
</evidence>